<accession>A0ABD2WY33</accession>
<organism evidence="1 2">
    <name type="scientific">Trichogramma kaykai</name>
    <dbReference type="NCBI Taxonomy" id="54128"/>
    <lineage>
        <taxon>Eukaryota</taxon>
        <taxon>Metazoa</taxon>
        <taxon>Ecdysozoa</taxon>
        <taxon>Arthropoda</taxon>
        <taxon>Hexapoda</taxon>
        <taxon>Insecta</taxon>
        <taxon>Pterygota</taxon>
        <taxon>Neoptera</taxon>
        <taxon>Endopterygota</taxon>
        <taxon>Hymenoptera</taxon>
        <taxon>Apocrita</taxon>
        <taxon>Proctotrupomorpha</taxon>
        <taxon>Chalcidoidea</taxon>
        <taxon>Trichogrammatidae</taxon>
        <taxon>Trichogramma</taxon>
    </lineage>
</organism>
<evidence type="ECO:0000313" key="1">
    <source>
        <dbReference type="EMBL" id="KAL3397663.1"/>
    </source>
</evidence>
<dbReference type="EMBL" id="JBJJXI010000062">
    <property type="protein sequence ID" value="KAL3397663.1"/>
    <property type="molecule type" value="Genomic_DNA"/>
</dbReference>
<name>A0ABD2WY33_9HYME</name>
<gene>
    <name evidence="1" type="ORF">TKK_008748</name>
</gene>
<comment type="caution">
    <text evidence="1">The sequence shown here is derived from an EMBL/GenBank/DDBJ whole genome shotgun (WGS) entry which is preliminary data.</text>
</comment>
<keyword evidence="2" id="KW-1185">Reference proteome</keyword>
<sequence>MARRKNKYHAVSQTKHFGDVKEAIKKYAGSASTVHDKVQTMDIDKRVNKDFTKSTNAVIATNSPPLPPPYLDMQMQAIEINNLQAAVRFYIVAILKFDKSRTKFPYSAYVETGKFDENYDKVYEPAAVLAVSYNREELEHPLKRCPKPKKRRSDVIHDLARPEKRIKLSSSKKKNNKLKEVQISNQPKQQLTVTRLLENISCEIMKLIHLLFLQDNNVDAEDISLAELKRQLDALKTLEPVQMSNEPKGSFSVLAKRGSCGWIRQ</sequence>
<proteinExistence type="predicted"/>
<dbReference type="AlphaFoldDB" id="A0ABD2WY33"/>
<dbReference type="Proteomes" id="UP001627154">
    <property type="component" value="Unassembled WGS sequence"/>
</dbReference>
<protein>
    <submittedName>
        <fullName evidence="1">Uncharacterized protein</fullName>
    </submittedName>
</protein>
<evidence type="ECO:0000313" key="2">
    <source>
        <dbReference type="Proteomes" id="UP001627154"/>
    </source>
</evidence>
<reference evidence="1 2" key="1">
    <citation type="journal article" date="2024" name="bioRxiv">
        <title>A reference genome for Trichogramma kaykai: A tiny desert-dwelling parasitoid wasp with competing sex-ratio distorters.</title>
        <authorList>
            <person name="Culotta J."/>
            <person name="Lindsey A.R."/>
        </authorList>
    </citation>
    <scope>NUCLEOTIDE SEQUENCE [LARGE SCALE GENOMIC DNA]</scope>
    <source>
        <strain evidence="1 2">KSX58</strain>
    </source>
</reference>